<protein>
    <submittedName>
        <fullName evidence="3">Uncharacterized protein</fullName>
    </submittedName>
</protein>
<dbReference type="Proteomes" id="UP000242188">
    <property type="component" value="Unassembled WGS sequence"/>
</dbReference>
<evidence type="ECO:0000313" key="4">
    <source>
        <dbReference type="Proteomes" id="UP000242188"/>
    </source>
</evidence>
<keyword evidence="2" id="KW-0732">Signal</keyword>
<feature type="compositionally biased region" description="Basic and acidic residues" evidence="1">
    <location>
        <begin position="166"/>
        <end position="185"/>
    </location>
</feature>
<organism evidence="3 4">
    <name type="scientific">Mizuhopecten yessoensis</name>
    <name type="common">Japanese scallop</name>
    <name type="synonym">Patinopecten yessoensis</name>
    <dbReference type="NCBI Taxonomy" id="6573"/>
    <lineage>
        <taxon>Eukaryota</taxon>
        <taxon>Metazoa</taxon>
        <taxon>Spiralia</taxon>
        <taxon>Lophotrochozoa</taxon>
        <taxon>Mollusca</taxon>
        <taxon>Bivalvia</taxon>
        <taxon>Autobranchia</taxon>
        <taxon>Pteriomorphia</taxon>
        <taxon>Pectinida</taxon>
        <taxon>Pectinoidea</taxon>
        <taxon>Pectinidae</taxon>
        <taxon>Mizuhopecten</taxon>
    </lineage>
</organism>
<keyword evidence="4" id="KW-1185">Reference proteome</keyword>
<evidence type="ECO:0000256" key="2">
    <source>
        <dbReference type="SAM" id="SignalP"/>
    </source>
</evidence>
<dbReference type="EMBL" id="NEDP02001165">
    <property type="protein sequence ID" value="OWF53965.1"/>
    <property type="molecule type" value="Genomic_DNA"/>
</dbReference>
<reference evidence="3 4" key="1">
    <citation type="journal article" date="2017" name="Nat. Ecol. Evol.">
        <title>Scallop genome provides insights into evolution of bilaterian karyotype and development.</title>
        <authorList>
            <person name="Wang S."/>
            <person name="Zhang J."/>
            <person name="Jiao W."/>
            <person name="Li J."/>
            <person name="Xun X."/>
            <person name="Sun Y."/>
            <person name="Guo X."/>
            <person name="Huan P."/>
            <person name="Dong B."/>
            <person name="Zhang L."/>
            <person name="Hu X."/>
            <person name="Sun X."/>
            <person name="Wang J."/>
            <person name="Zhao C."/>
            <person name="Wang Y."/>
            <person name="Wang D."/>
            <person name="Huang X."/>
            <person name="Wang R."/>
            <person name="Lv J."/>
            <person name="Li Y."/>
            <person name="Zhang Z."/>
            <person name="Liu B."/>
            <person name="Lu W."/>
            <person name="Hui Y."/>
            <person name="Liang J."/>
            <person name="Zhou Z."/>
            <person name="Hou R."/>
            <person name="Li X."/>
            <person name="Liu Y."/>
            <person name="Li H."/>
            <person name="Ning X."/>
            <person name="Lin Y."/>
            <person name="Zhao L."/>
            <person name="Xing Q."/>
            <person name="Dou J."/>
            <person name="Li Y."/>
            <person name="Mao J."/>
            <person name="Guo H."/>
            <person name="Dou H."/>
            <person name="Li T."/>
            <person name="Mu C."/>
            <person name="Jiang W."/>
            <person name="Fu Q."/>
            <person name="Fu X."/>
            <person name="Miao Y."/>
            <person name="Liu J."/>
            <person name="Yu Q."/>
            <person name="Li R."/>
            <person name="Liao H."/>
            <person name="Li X."/>
            <person name="Kong Y."/>
            <person name="Jiang Z."/>
            <person name="Chourrout D."/>
            <person name="Li R."/>
            <person name="Bao Z."/>
        </authorList>
    </citation>
    <scope>NUCLEOTIDE SEQUENCE [LARGE SCALE GENOMIC DNA]</scope>
    <source>
        <strain evidence="3 4">PY_sf001</strain>
    </source>
</reference>
<sequence length="206" mass="21792">MMQFLFTIACLVVCVLCNTYRPPSYGATKDGGEVNTGFSDEGSRLSGRGFRRGSGFSGLVSGRRAGSVFDGVASGRRGGTVFDGVVSGRRGGAVFDGVVSGRRGGAIFDGVVSRKLEKAVFGGQRRGIGFDDSVSGRGVGSGIGGRFGGRGVGIRGNDKVVTGRWEQGRSRWSDRSDDRWMESRRRQQSNNGGVPIRPIGPAKLYN</sequence>
<dbReference type="AlphaFoldDB" id="A0A210QZ64"/>
<feature type="signal peptide" evidence="2">
    <location>
        <begin position="1"/>
        <end position="17"/>
    </location>
</feature>
<feature type="region of interest" description="Disordered" evidence="1">
    <location>
        <begin position="165"/>
        <end position="206"/>
    </location>
</feature>
<evidence type="ECO:0000313" key="3">
    <source>
        <dbReference type="EMBL" id="OWF53965.1"/>
    </source>
</evidence>
<dbReference type="OrthoDB" id="10548970at2759"/>
<gene>
    <name evidence="3" type="ORF">KP79_PYT15352</name>
</gene>
<comment type="caution">
    <text evidence="3">The sequence shown here is derived from an EMBL/GenBank/DDBJ whole genome shotgun (WGS) entry which is preliminary data.</text>
</comment>
<accession>A0A210QZ64</accession>
<feature type="chain" id="PRO_5013369852" evidence="2">
    <location>
        <begin position="18"/>
        <end position="206"/>
    </location>
</feature>
<name>A0A210QZ64_MIZYE</name>
<proteinExistence type="predicted"/>
<evidence type="ECO:0000256" key="1">
    <source>
        <dbReference type="SAM" id="MobiDB-lite"/>
    </source>
</evidence>